<sequence>MRKLLVSLALTTVIFTSCKKTEISPGLIGKWELRHASGGWGHDSTYVAGNGNIYQFNPDSTYKLYDNGALTSSGRFHIRKGNNFQVPSLNTIYFDNSAYGDVIEINATKLTIGTTIADGVAYEYVKIK</sequence>
<dbReference type="EMBL" id="CP042436">
    <property type="protein sequence ID" value="QEC62680.1"/>
    <property type="molecule type" value="Genomic_DNA"/>
</dbReference>
<name>A0A5B8UU85_9SPHI</name>
<proteinExistence type="predicted"/>
<dbReference type="AlphaFoldDB" id="A0A5B8UU85"/>
<dbReference type="Proteomes" id="UP000321479">
    <property type="component" value="Chromosome"/>
</dbReference>
<organism evidence="1 2">
    <name type="scientific">Mucilaginibacter ginsenosidivorans</name>
    <dbReference type="NCBI Taxonomy" id="398053"/>
    <lineage>
        <taxon>Bacteria</taxon>
        <taxon>Pseudomonadati</taxon>
        <taxon>Bacteroidota</taxon>
        <taxon>Sphingobacteriia</taxon>
        <taxon>Sphingobacteriales</taxon>
        <taxon>Sphingobacteriaceae</taxon>
        <taxon>Mucilaginibacter</taxon>
    </lineage>
</organism>
<evidence type="ECO:0000313" key="1">
    <source>
        <dbReference type="EMBL" id="QEC62680.1"/>
    </source>
</evidence>
<accession>A0A5B8UU85</accession>
<evidence type="ECO:0008006" key="3">
    <source>
        <dbReference type="Google" id="ProtNLM"/>
    </source>
</evidence>
<evidence type="ECO:0000313" key="2">
    <source>
        <dbReference type="Proteomes" id="UP000321479"/>
    </source>
</evidence>
<protein>
    <recommendedName>
        <fullName evidence="3">Lipocalin-like domain-containing protein</fullName>
    </recommendedName>
</protein>
<dbReference type="RefSeq" id="WP_147031257.1">
    <property type="nucleotide sequence ID" value="NZ_CP042436.1"/>
</dbReference>
<keyword evidence="2" id="KW-1185">Reference proteome</keyword>
<dbReference type="OrthoDB" id="797442at2"/>
<gene>
    <name evidence="1" type="ORF">FRZ54_08800</name>
</gene>
<dbReference type="KEGG" id="mgin:FRZ54_08800"/>
<dbReference type="PROSITE" id="PS51257">
    <property type="entry name" value="PROKAR_LIPOPROTEIN"/>
    <property type="match status" value="1"/>
</dbReference>
<reference evidence="1 2" key="1">
    <citation type="journal article" date="2017" name="Curr. Microbiol.">
        <title>Mucilaginibacter ginsenosidivorans sp. nov., Isolated from Soil of Ginseng Field.</title>
        <authorList>
            <person name="Kim M.M."/>
            <person name="Siddiqi M.Z."/>
            <person name="Im W.T."/>
        </authorList>
    </citation>
    <scope>NUCLEOTIDE SEQUENCE [LARGE SCALE GENOMIC DNA]</scope>
    <source>
        <strain evidence="1 2">Gsoil 3017</strain>
    </source>
</reference>